<feature type="region of interest" description="Disordered" evidence="1">
    <location>
        <begin position="424"/>
        <end position="449"/>
    </location>
</feature>
<feature type="region of interest" description="Disordered" evidence="1">
    <location>
        <begin position="242"/>
        <end position="262"/>
    </location>
</feature>
<accession>A0A8J5MRI0</accession>
<feature type="region of interest" description="Disordered" evidence="1">
    <location>
        <begin position="208"/>
        <end position="227"/>
    </location>
</feature>
<reference evidence="2" key="1">
    <citation type="journal article" date="2021" name="Sci. Adv.">
        <title>The American lobster genome reveals insights on longevity, neural, and immune adaptations.</title>
        <authorList>
            <person name="Polinski J.M."/>
            <person name="Zimin A.V."/>
            <person name="Clark K.F."/>
            <person name="Kohn A.B."/>
            <person name="Sadowski N."/>
            <person name="Timp W."/>
            <person name="Ptitsyn A."/>
            <person name="Khanna P."/>
            <person name="Romanova D.Y."/>
            <person name="Williams P."/>
            <person name="Greenwood S.J."/>
            <person name="Moroz L.L."/>
            <person name="Walt D.R."/>
            <person name="Bodnar A.G."/>
        </authorList>
    </citation>
    <scope>NUCLEOTIDE SEQUENCE</scope>
    <source>
        <strain evidence="2">GMGI-L3</strain>
    </source>
</reference>
<dbReference type="Proteomes" id="UP000747542">
    <property type="component" value="Unassembled WGS sequence"/>
</dbReference>
<proteinExistence type="predicted"/>
<feature type="compositionally biased region" description="Basic and acidic residues" evidence="1">
    <location>
        <begin position="134"/>
        <end position="153"/>
    </location>
</feature>
<protein>
    <submittedName>
        <fullName evidence="2">Uncharacterized protein</fullName>
    </submittedName>
</protein>
<feature type="compositionally biased region" description="Low complexity" evidence="1">
    <location>
        <begin position="279"/>
        <end position="301"/>
    </location>
</feature>
<evidence type="ECO:0000256" key="1">
    <source>
        <dbReference type="SAM" id="MobiDB-lite"/>
    </source>
</evidence>
<feature type="region of interest" description="Disordered" evidence="1">
    <location>
        <begin position="504"/>
        <end position="574"/>
    </location>
</feature>
<feature type="region of interest" description="Disordered" evidence="1">
    <location>
        <begin position="91"/>
        <end position="153"/>
    </location>
</feature>
<name>A0A8J5MRI0_HOMAM</name>
<feature type="region of interest" description="Disordered" evidence="1">
    <location>
        <begin position="1"/>
        <end position="79"/>
    </location>
</feature>
<sequence length="751" mass="82640">MPFTIDANERKRLKDKYKKRQKEREEEEKRKKKEVEERKRKQEEEWRNLVEEWRKEEEERRKKEEEEGSSKSELSQGAVYEWADGRLTITFLNPPQESATNSSHSGLDSEEEDLPAPTPPLFNGHAITNGLAHHAKEDVHQKDEAFSDRESFSDHDAFSKEDFHSLVEVYNREGSPKKEVRSQTPLSDEEDLAGVSVKQLRVSYLSAAQENDHQSANKHKITHKSDIKADLNTSVNISSLVDTYSTPQPRAPTPSNRPDDLAPVSLQSLKSVYEATATASSSAGSRYGSSCGSSPASSSPAPKEELNISLHQLREEYCRSVQDGHTQSHTPTRTPPETGVSIRQLTRSMTDLRGLGHDNSAIVEDDRSALAAVNVKALTRSFSDLTRLSEPIVSSPSRALPRHDIPTFSVSVKKLRASYGDLPSLLSSTESGKPAGVSPRSQSHSHTMCTSKIPRLEQPSPTLPSGGCLASHGIHRTFSLSCLSNKNLKSTLVPTKASEVHSAHSRAHAALSSNKSNSNTYSGIVDGHITSKKLNKKPGRKHKSLSRDKNKIATVSSKKAATHPKTADISYSTQESREYLGRGIQQRPWLSAQDLTKTHTSTKVNESVSSSTLSLGTQVTCDRVPEPRELKRRSYVDQARLCEPPGVAATTKGGGGGGRDRYITKANVARLCATFVGPVPRPPEAPIQRNINTGVSVAHMKAAYQYRDDLLEKHVGPRVRSFDAAKMKSKFEKPQVTAHQPASHGGDATTS</sequence>
<feature type="region of interest" description="Disordered" evidence="1">
    <location>
        <begin position="726"/>
        <end position="751"/>
    </location>
</feature>
<feature type="region of interest" description="Disordered" evidence="1">
    <location>
        <begin position="169"/>
        <end position="193"/>
    </location>
</feature>
<keyword evidence="3" id="KW-1185">Reference proteome</keyword>
<dbReference type="EMBL" id="JAHLQT010030594">
    <property type="protein sequence ID" value="KAG7160924.1"/>
    <property type="molecule type" value="Genomic_DNA"/>
</dbReference>
<dbReference type="AlphaFoldDB" id="A0A8J5MRI0"/>
<comment type="caution">
    <text evidence="2">The sequence shown here is derived from an EMBL/GenBank/DDBJ whole genome shotgun (WGS) entry which is preliminary data.</text>
</comment>
<evidence type="ECO:0000313" key="3">
    <source>
        <dbReference type="Proteomes" id="UP000747542"/>
    </source>
</evidence>
<feature type="compositionally biased region" description="Polar residues" evidence="1">
    <location>
        <begin position="91"/>
        <end position="106"/>
    </location>
</feature>
<evidence type="ECO:0000313" key="2">
    <source>
        <dbReference type="EMBL" id="KAG7160924.1"/>
    </source>
</evidence>
<feature type="compositionally biased region" description="Basic residues" evidence="1">
    <location>
        <begin position="530"/>
        <end position="544"/>
    </location>
</feature>
<feature type="compositionally biased region" description="Basic and acidic residues" evidence="1">
    <location>
        <begin position="169"/>
        <end position="181"/>
    </location>
</feature>
<organism evidence="2 3">
    <name type="scientific">Homarus americanus</name>
    <name type="common">American lobster</name>
    <dbReference type="NCBI Taxonomy" id="6706"/>
    <lineage>
        <taxon>Eukaryota</taxon>
        <taxon>Metazoa</taxon>
        <taxon>Ecdysozoa</taxon>
        <taxon>Arthropoda</taxon>
        <taxon>Crustacea</taxon>
        <taxon>Multicrustacea</taxon>
        <taxon>Malacostraca</taxon>
        <taxon>Eumalacostraca</taxon>
        <taxon>Eucarida</taxon>
        <taxon>Decapoda</taxon>
        <taxon>Pleocyemata</taxon>
        <taxon>Astacidea</taxon>
        <taxon>Nephropoidea</taxon>
        <taxon>Nephropidae</taxon>
        <taxon>Homarus</taxon>
    </lineage>
</organism>
<feature type="compositionally biased region" description="Polar residues" evidence="1">
    <location>
        <begin position="242"/>
        <end position="256"/>
    </location>
</feature>
<feature type="compositionally biased region" description="Basic and acidic residues" evidence="1">
    <location>
        <begin position="22"/>
        <end position="70"/>
    </location>
</feature>
<feature type="compositionally biased region" description="Polar residues" evidence="1">
    <location>
        <begin position="439"/>
        <end position="449"/>
    </location>
</feature>
<feature type="region of interest" description="Disordered" evidence="1">
    <location>
        <begin position="279"/>
        <end position="304"/>
    </location>
</feature>
<gene>
    <name evidence="2" type="ORF">Hamer_G007704</name>
</gene>